<feature type="short sequence motif" description="GXSXG" evidence="5">
    <location>
        <begin position="249"/>
        <end position="253"/>
    </location>
</feature>
<dbReference type="Pfam" id="PF11815">
    <property type="entry name" value="DUF3336"/>
    <property type="match status" value="1"/>
</dbReference>
<dbReference type="Gene3D" id="3.50.50.60">
    <property type="entry name" value="FAD/NAD(P)-binding domain"/>
    <property type="match status" value="2"/>
</dbReference>
<reference evidence="8 9" key="1">
    <citation type="submission" date="2020-05" db="EMBL/GenBank/DDBJ databases">
        <title>Identification and distribution of gene clusters putatively required for synthesis of sphingolipid metabolism inhibitors in phylogenetically diverse species of the filamentous fungus Fusarium.</title>
        <authorList>
            <person name="Kim H.-S."/>
            <person name="Busman M."/>
            <person name="Brown D.W."/>
            <person name="Divon H."/>
            <person name="Uhlig S."/>
            <person name="Proctor R.H."/>
        </authorList>
    </citation>
    <scope>NUCLEOTIDE SEQUENCE [LARGE SCALE GENOMIC DNA]</scope>
    <source>
        <strain evidence="8 9">NRRL 25311</strain>
    </source>
</reference>
<evidence type="ECO:0000256" key="2">
    <source>
        <dbReference type="ARBA" id="ARBA00022801"/>
    </source>
</evidence>
<dbReference type="InterPro" id="IPR023753">
    <property type="entry name" value="FAD/NAD-binding_dom"/>
</dbReference>
<dbReference type="InterPro" id="IPR036188">
    <property type="entry name" value="FAD/NAD-bd_sf"/>
</dbReference>
<dbReference type="InterPro" id="IPR016035">
    <property type="entry name" value="Acyl_Trfase/lysoPLipase"/>
</dbReference>
<dbReference type="Pfam" id="PF01734">
    <property type="entry name" value="Patatin"/>
    <property type="match status" value="1"/>
</dbReference>
<dbReference type="InterPro" id="IPR021771">
    <property type="entry name" value="Triacylglycerol_lipase_N"/>
</dbReference>
<proteinExistence type="predicted"/>
<accession>A0A8H5XJB2</accession>
<organism evidence="8 9">
    <name type="scientific">Fusarium denticulatum</name>
    <dbReference type="NCBI Taxonomy" id="48507"/>
    <lineage>
        <taxon>Eukaryota</taxon>
        <taxon>Fungi</taxon>
        <taxon>Dikarya</taxon>
        <taxon>Ascomycota</taxon>
        <taxon>Pezizomycotina</taxon>
        <taxon>Sordariomycetes</taxon>
        <taxon>Hypocreomycetidae</taxon>
        <taxon>Hypocreales</taxon>
        <taxon>Nectriaceae</taxon>
        <taxon>Fusarium</taxon>
        <taxon>Fusarium fujikuroi species complex</taxon>
    </lineage>
</organism>
<evidence type="ECO:0000256" key="6">
    <source>
        <dbReference type="SAM" id="MobiDB-lite"/>
    </source>
</evidence>
<feature type="short sequence motif" description="GXGXXG" evidence="5">
    <location>
        <begin position="222"/>
        <end position="227"/>
    </location>
</feature>
<keyword evidence="4 5" id="KW-0443">Lipid metabolism</keyword>
<dbReference type="CDD" id="cd07230">
    <property type="entry name" value="Pat_TGL4-5_like"/>
    <property type="match status" value="1"/>
</dbReference>
<evidence type="ECO:0000256" key="3">
    <source>
        <dbReference type="ARBA" id="ARBA00022963"/>
    </source>
</evidence>
<evidence type="ECO:0000256" key="5">
    <source>
        <dbReference type="PROSITE-ProRule" id="PRU01161"/>
    </source>
</evidence>
<evidence type="ECO:0000256" key="1">
    <source>
        <dbReference type="ARBA" id="ARBA00002682"/>
    </source>
</evidence>
<dbReference type="PRINTS" id="PR00469">
    <property type="entry name" value="PNDRDTASEII"/>
</dbReference>
<comment type="caution">
    <text evidence="5">Lacks conserved residue(s) required for the propagation of feature annotation.</text>
</comment>
<dbReference type="SUPFAM" id="SSF51905">
    <property type="entry name" value="FAD/NAD(P)-binding domain"/>
    <property type="match status" value="1"/>
</dbReference>
<evidence type="ECO:0000313" key="8">
    <source>
        <dbReference type="EMBL" id="KAF5694532.1"/>
    </source>
</evidence>
<dbReference type="Pfam" id="PF07992">
    <property type="entry name" value="Pyr_redox_2"/>
    <property type="match status" value="1"/>
</dbReference>
<feature type="active site" description="Nucleophile" evidence="5">
    <location>
        <position position="251"/>
    </location>
</feature>
<protein>
    <submittedName>
        <fullName evidence="8">NTE family</fullName>
    </submittedName>
</protein>
<comment type="caution">
    <text evidence="8">The sequence shown here is derived from an EMBL/GenBank/DDBJ whole genome shotgun (WGS) entry which is preliminary data.</text>
</comment>
<evidence type="ECO:0000313" key="9">
    <source>
        <dbReference type="Proteomes" id="UP000562682"/>
    </source>
</evidence>
<dbReference type="GO" id="GO:0016491">
    <property type="term" value="F:oxidoreductase activity"/>
    <property type="evidence" value="ECO:0007669"/>
    <property type="project" value="InterPro"/>
</dbReference>
<dbReference type="SUPFAM" id="SSF52151">
    <property type="entry name" value="FabD/lysophospholipase-like"/>
    <property type="match status" value="1"/>
</dbReference>
<dbReference type="Gene3D" id="3.40.1090.10">
    <property type="entry name" value="Cytosolic phospholipase A2 catalytic domain"/>
    <property type="match status" value="1"/>
</dbReference>
<feature type="region of interest" description="Disordered" evidence="6">
    <location>
        <begin position="16"/>
        <end position="36"/>
    </location>
</feature>
<dbReference type="EMBL" id="JAAOAK010000020">
    <property type="protein sequence ID" value="KAF5694532.1"/>
    <property type="molecule type" value="Genomic_DNA"/>
</dbReference>
<gene>
    <name evidence="8" type="ORF">FDENT_1144</name>
</gene>
<feature type="active site" description="Proton acceptor" evidence="5">
    <location>
        <position position="402"/>
    </location>
</feature>
<dbReference type="GO" id="GO:0016042">
    <property type="term" value="P:lipid catabolic process"/>
    <property type="evidence" value="ECO:0007669"/>
    <property type="project" value="UniProtKB-UniRule"/>
</dbReference>
<dbReference type="Proteomes" id="UP000562682">
    <property type="component" value="Unassembled WGS sequence"/>
</dbReference>
<dbReference type="InterPro" id="IPR002641">
    <property type="entry name" value="PNPLA_dom"/>
</dbReference>
<feature type="compositionally biased region" description="Basic residues" evidence="6">
    <location>
        <begin position="662"/>
        <end position="674"/>
    </location>
</feature>
<feature type="region of interest" description="Disordered" evidence="6">
    <location>
        <begin position="694"/>
        <end position="745"/>
    </location>
</feature>
<dbReference type="PANTHER" id="PTHR14226:SF10">
    <property type="entry name" value="TRIACYLGLYCEROL LIPASE 4-RELATED"/>
    <property type="match status" value="1"/>
</dbReference>
<keyword evidence="3 5" id="KW-0442">Lipid degradation</keyword>
<dbReference type="InterPro" id="IPR050301">
    <property type="entry name" value="NTE"/>
</dbReference>
<sequence length="1115" mass="124144">MADLILPARAVPSLYNKSTKSPVKSNTKAKRPPVSSVPVVGTLQAAIKSANDTWQWCKDGLTEDQRLKVKQLEERKRMLCMSMQNAESHAQWESAAKELDSLEGNDEWKRDSSSGDYNPELIEQRLHDLDEARTKCDVHTMMHLIRTALSRDLGGMDNVDLYRHSYSGTKHLIERYVESTIKTIDAVVTQSRLDHSIENRDLLEGILFARQSYGRSALLLSGGGTFGMSHIGVLKALFEAQLLPRIISGASAGSIVCAAMCTRTDEEIPKLIEEFPYGDLAVFEDPSGQDGVWSNLRRLLTEGSWSDIKHLTRVMRGLMGDMTFQEAYNRTRRILNICVSTASMYELPRLLNYVTAPNVMIWSAVAASCSVPLVFNAAPLLVKDPITGEHQPWNPTPQRWIDGSVDNDLPMTRLAEMFNVNHFIVSQVNPHVVPFLAKDDHLSPFRKPERGQQTNGEDYDWIHTMTSLARDEALHRLHFLAELGIMPNLATKFQSVLSQKYSGDINILPEMSINDLPRLLSNPSPDFMMRACLMGERATWPKLSRVRDRCAIELALDRAVHRLRARVVFSQSQRDLRHLNVTAGNIPLKLPVRVKQGQAVIEPPAEIKSQKRHRRKSGSSLHVGPRQWLLLDTSTITDDDTEQEELIEMESRRRAGSPVAQRKPRLKRASRSQIHLHTRATLSAVVDAEEANPTFNFSKPITPPLKSPKGDESQAVTPEPDNVTSATEAEPSEVFHSSDGREDTDVSDPEIIEVHQLSTESVWVDALNIGYPKVIIRLLSLTNALAITPRPHLDVIVIGGGPAGLSALSGLARVRRKALLIDSGEYRNAQTTHMHDVIGWDGVQPAYFRYEARRLLKHYKTVEMMNGTVTNIKRLPGTNTHFIVSVEDTGSSPMEVAARKIVLATGLEDILPFTPGIEENWGRGIYSCPWCDGHEYADQPLGLLCPLDKVANYVRKVLTLGTDIVAFVNGTDTEEMRKLADQQLPQWEEYLKLHNVTIDNRTITSLERLKKGEEVDKSPHLPSVPKDDLFSVHFTEGDPVERVAFLSRFASKQRSDIGEKAGVLLTYGKLGVTSGGMLTSVPGIYAVGDANSDSAPNVPHAMHTGKKAAVAIHGE</sequence>
<feature type="compositionally biased region" description="Polar residues" evidence="6">
    <location>
        <begin position="16"/>
        <end position="26"/>
    </location>
</feature>
<feature type="region of interest" description="Disordered" evidence="6">
    <location>
        <begin position="648"/>
        <end position="674"/>
    </location>
</feature>
<keyword evidence="2 5" id="KW-0378">Hydrolase</keyword>
<keyword evidence="9" id="KW-1185">Reference proteome</keyword>
<evidence type="ECO:0000256" key="4">
    <source>
        <dbReference type="ARBA" id="ARBA00023098"/>
    </source>
</evidence>
<dbReference type="PROSITE" id="PS51635">
    <property type="entry name" value="PNPLA"/>
    <property type="match status" value="1"/>
</dbReference>
<dbReference type="GO" id="GO:0006641">
    <property type="term" value="P:triglyceride metabolic process"/>
    <property type="evidence" value="ECO:0007669"/>
    <property type="project" value="UniProtKB-ARBA"/>
</dbReference>
<evidence type="ECO:0000259" key="7">
    <source>
        <dbReference type="PROSITE" id="PS51635"/>
    </source>
</evidence>
<dbReference type="GO" id="GO:0004806">
    <property type="term" value="F:triacylglycerol lipase activity"/>
    <property type="evidence" value="ECO:0007669"/>
    <property type="project" value="InterPro"/>
</dbReference>
<feature type="domain" description="PNPLA" evidence="7">
    <location>
        <begin position="218"/>
        <end position="415"/>
    </location>
</feature>
<dbReference type="PANTHER" id="PTHR14226">
    <property type="entry name" value="NEUROPATHY TARGET ESTERASE/SWISS CHEESE D.MELANOGASTER"/>
    <property type="match status" value="1"/>
</dbReference>
<dbReference type="AlphaFoldDB" id="A0A8H5XJB2"/>
<comment type="function">
    <text evidence="1">Probable lipid hydrolase.</text>
</comment>
<dbReference type="PRINTS" id="PR00368">
    <property type="entry name" value="FADPNR"/>
</dbReference>
<name>A0A8H5XJB2_9HYPO</name>